<dbReference type="PROSITE" id="PS51352">
    <property type="entry name" value="THIOREDOXIN_2"/>
    <property type="match status" value="1"/>
</dbReference>
<dbReference type="SUPFAM" id="SSF52833">
    <property type="entry name" value="Thioredoxin-like"/>
    <property type="match status" value="1"/>
</dbReference>
<keyword evidence="2" id="KW-1133">Transmembrane helix</keyword>
<dbReference type="InterPro" id="IPR013766">
    <property type="entry name" value="Thioredoxin_domain"/>
</dbReference>
<keyword evidence="2" id="KW-0812">Transmembrane</keyword>
<feature type="domain" description="Thioredoxin" evidence="3">
    <location>
        <begin position="66"/>
        <end position="204"/>
    </location>
</feature>
<accession>A0A6N8FQK1</accession>
<evidence type="ECO:0000256" key="1">
    <source>
        <dbReference type="ARBA" id="ARBA00023157"/>
    </source>
</evidence>
<keyword evidence="2" id="KW-0472">Membrane</keyword>
<dbReference type="Proteomes" id="UP000469125">
    <property type="component" value="Unassembled WGS sequence"/>
</dbReference>
<reference evidence="4 5" key="1">
    <citation type="submission" date="2019-11" db="EMBL/GenBank/DDBJ databases">
        <authorList>
            <person name="Li X."/>
        </authorList>
    </citation>
    <scope>NUCLEOTIDE SEQUENCE [LARGE SCALE GENOMIC DNA]</scope>
    <source>
        <strain evidence="4 5">L9</strain>
    </source>
</reference>
<dbReference type="CDD" id="cd02966">
    <property type="entry name" value="TlpA_like_family"/>
    <property type="match status" value="1"/>
</dbReference>
<keyword evidence="5" id="KW-1185">Reference proteome</keyword>
<dbReference type="InterPro" id="IPR000866">
    <property type="entry name" value="AhpC/TSA"/>
</dbReference>
<dbReference type="AlphaFoldDB" id="A0A6N8FQK1"/>
<feature type="transmembrane region" description="Helical" evidence="2">
    <location>
        <begin position="35"/>
        <end position="52"/>
    </location>
</feature>
<dbReference type="GO" id="GO:0016491">
    <property type="term" value="F:oxidoreductase activity"/>
    <property type="evidence" value="ECO:0007669"/>
    <property type="project" value="InterPro"/>
</dbReference>
<dbReference type="PANTHER" id="PTHR42852:SF13">
    <property type="entry name" value="PROTEIN DIPZ"/>
    <property type="match status" value="1"/>
</dbReference>
<evidence type="ECO:0000259" key="3">
    <source>
        <dbReference type="PROSITE" id="PS51352"/>
    </source>
</evidence>
<protein>
    <submittedName>
        <fullName evidence="4">Redoxin domain-containing protein</fullName>
    </submittedName>
</protein>
<dbReference type="GO" id="GO:0016209">
    <property type="term" value="F:antioxidant activity"/>
    <property type="evidence" value="ECO:0007669"/>
    <property type="project" value="InterPro"/>
</dbReference>
<name>A0A6N8FQK1_9BACI</name>
<dbReference type="Gene3D" id="3.40.30.10">
    <property type="entry name" value="Glutaredoxin"/>
    <property type="match status" value="1"/>
</dbReference>
<comment type="caution">
    <text evidence="4">The sequence shown here is derived from an EMBL/GenBank/DDBJ whole genome shotgun (WGS) entry which is preliminary data.</text>
</comment>
<dbReference type="Pfam" id="PF00578">
    <property type="entry name" value="AhpC-TSA"/>
    <property type="match status" value="1"/>
</dbReference>
<organism evidence="4 5">
    <name type="scientific">Ornithinibacillus caprae</name>
    <dbReference type="NCBI Taxonomy" id="2678566"/>
    <lineage>
        <taxon>Bacteria</taxon>
        <taxon>Bacillati</taxon>
        <taxon>Bacillota</taxon>
        <taxon>Bacilli</taxon>
        <taxon>Bacillales</taxon>
        <taxon>Bacillaceae</taxon>
        <taxon>Ornithinibacillus</taxon>
    </lineage>
</organism>
<evidence type="ECO:0000313" key="5">
    <source>
        <dbReference type="Proteomes" id="UP000469125"/>
    </source>
</evidence>
<dbReference type="PROSITE" id="PS00194">
    <property type="entry name" value="THIOREDOXIN_1"/>
    <property type="match status" value="1"/>
</dbReference>
<dbReference type="EMBL" id="WOCA01000025">
    <property type="protein sequence ID" value="MUK90627.1"/>
    <property type="molecule type" value="Genomic_DNA"/>
</dbReference>
<dbReference type="InterPro" id="IPR017937">
    <property type="entry name" value="Thioredoxin_CS"/>
</dbReference>
<dbReference type="InterPro" id="IPR050553">
    <property type="entry name" value="Thioredoxin_ResA/DsbE_sf"/>
</dbReference>
<evidence type="ECO:0000256" key="2">
    <source>
        <dbReference type="SAM" id="Phobius"/>
    </source>
</evidence>
<sequence length="209" mass="23962">MYAHQFITTTNFQRFSRVLDSIVIRKNGGITIRKIANVAGILLLLCLIIILVKDVNVQPQTYDQTEANTEKAPNFHLTTLDGKEFKLSELEEKAVMINFWASWCGPCKDEMPAIQNVYDSYKDQEFEVLAINVGETEKAINRFLIENPSLEFPVLIEAQFVSDDYKVHYLPTSYFIRSDGTVDKHHIGELNEEQLHEYITNILPPDGVH</sequence>
<proteinExistence type="predicted"/>
<evidence type="ECO:0000313" key="4">
    <source>
        <dbReference type="EMBL" id="MUK90627.1"/>
    </source>
</evidence>
<keyword evidence="1" id="KW-1015">Disulfide bond</keyword>
<gene>
    <name evidence="4" type="ORF">GMD78_19910</name>
</gene>
<dbReference type="PANTHER" id="PTHR42852">
    <property type="entry name" value="THIOL:DISULFIDE INTERCHANGE PROTEIN DSBE"/>
    <property type="match status" value="1"/>
</dbReference>
<dbReference type="InterPro" id="IPR036249">
    <property type="entry name" value="Thioredoxin-like_sf"/>
</dbReference>